<dbReference type="GO" id="GO:0019005">
    <property type="term" value="C:SCF ubiquitin ligase complex"/>
    <property type="evidence" value="ECO:0007669"/>
    <property type="project" value="UniProtKB-ARBA"/>
</dbReference>
<comment type="pathway">
    <text evidence="1">Protein modification; protein ubiquitination.</text>
</comment>
<dbReference type="InterPro" id="IPR059120">
    <property type="entry name" value="Cullin-like_AB"/>
</dbReference>
<dbReference type="FunFam" id="4.10.1030.10:FF:000001">
    <property type="entry name" value="Putative Cullin-1"/>
    <property type="match status" value="1"/>
</dbReference>
<sequence length="703" mass="81171">MDECVLKFYTQQWEDYRFSSKVLNGICAYLNRHWVRRECDEGRKGIYEIYSLALVTWRECLFRPLNKQVTNAVLKLIERERNGETINTRLISGVVQSYVELGLNEEDAFAKGPTLSVYKEYFECQFLTDTERFYTRESTEFLQQNPVTEYMKKAEARLLEEQRRVQVYLHESTQDELARKCEQVLIEKHLEIFHTEFQNLLDADKNEDLGRMYNLVSRITDGLGELKKLLETHIHNQGLAAIEKCGEAALNDPKVYVQTTLDVHKKYNALVMSAFNNDAGFVAALDKACGRFINNNAVTRMAQSSSKSPELLARYCDSLLKKSSKNPEEAELEDTLNQVMVVFKYIEDKDVFQKFYAKMLAKRLVHQNSASDDAEASMISKLKQACGFEYTSKLQRMFQDIGVSKDLNEQFKKHLSNSEPLDRKPAVTTVTTVLSSGSWPFQQSCTFALPSELERSYQRFTAFYASRHSGRKLTWLYHLSKGELVTNCFKNRYTLQASTFQMAILLQYNTEDSYTVQQLTDSTQIKTDILVQVLQILLKSKLLVSRAATGGRQTQPPSRRTNRASVLVSGPNSPPQVLEDENANVDEVEFKPDTVIKLFLGYKNKKLRVNINVPMKTEQKQEQETTHKNIEEDRKLLIQAAIVRIMKMRKVLKHQQLLAEVLNQLSSRFKPRVPVIKKCIDILIEKEYLERVDGEKDTYSYLA</sequence>
<dbReference type="FunFam" id="1.20.1310.10:FF:000007">
    <property type="entry name" value="Cullin 1"/>
    <property type="match status" value="1"/>
</dbReference>
<keyword evidence="3" id="KW-0488">Methylation</keyword>
<dbReference type="InterPro" id="IPR016157">
    <property type="entry name" value="Cullin_CS"/>
</dbReference>
<dbReference type="Gene3D" id="1.20.1310.10">
    <property type="entry name" value="Cullin Repeats"/>
    <property type="match status" value="4"/>
</dbReference>
<dbReference type="FunFam" id="1.10.10.10:FF:000014">
    <property type="entry name" value="Cullin 1"/>
    <property type="match status" value="1"/>
</dbReference>
<evidence type="ECO:0000256" key="10">
    <source>
        <dbReference type="SAM" id="MobiDB-lite"/>
    </source>
</evidence>
<dbReference type="InterPro" id="IPR016158">
    <property type="entry name" value="Cullin_homology"/>
</dbReference>
<reference evidence="12 13" key="1">
    <citation type="journal article" date="2018" name="G3 (Bethesda)">
        <title>A High-Quality Reference Genome for the Invasive Mosquitofish Gambusia affinis Using a Chicago Library.</title>
        <authorList>
            <person name="Hoffberg S.L."/>
            <person name="Troendle N.J."/>
            <person name="Glenn T.C."/>
            <person name="Mahmud O."/>
            <person name="Louha S."/>
            <person name="Chalopin D."/>
            <person name="Bennetzen J.L."/>
            <person name="Mauricio R."/>
        </authorList>
    </citation>
    <scope>NUCLEOTIDE SEQUENCE [LARGE SCALE GENOMIC DNA]</scope>
    <source>
        <strain evidence="12">NE01/NJP1002.9</strain>
        <tissue evidence="12">Muscle</tissue>
    </source>
</reference>
<keyword evidence="5" id="KW-0833">Ubl conjugation pathway</keyword>
<accession>A0A315W037</accession>
<feature type="region of interest" description="Disordered" evidence="10">
    <location>
        <begin position="548"/>
        <end position="583"/>
    </location>
</feature>
<dbReference type="FunFam" id="1.20.1310.10:FF:000011">
    <property type="entry name" value="Cullin 1"/>
    <property type="match status" value="1"/>
</dbReference>
<dbReference type="SMART" id="SM00884">
    <property type="entry name" value="Cullin_Nedd8"/>
    <property type="match status" value="1"/>
</dbReference>
<keyword evidence="4" id="KW-1017">Isopeptide bond</keyword>
<dbReference type="UniPathway" id="UPA00143"/>
<comment type="similarity">
    <text evidence="2 8 9">Belongs to the cullin family.</text>
</comment>
<dbReference type="Gene3D" id="4.10.1030.10">
    <property type="entry name" value="Ring Box Chain A, domain 5"/>
    <property type="match status" value="1"/>
</dbReference>
<comment type="caution">
    <text evidence="12">The sequence shown here is derived from an EMBL/GenBank/DDBJ whole genome shotgun (WGS) entry which is preliminary data.</text>
</comment>
<dbReference type="GO" id="GO:0031625">
    <property type="term" value="F:ubiquitin protein ligase binding"/>
    <property type="evidence" value="ECO:0007669"/>
    <property type="project" value="InterPro"/>
</dbReference>
<feature type="domain" description="Cullin family profile" evidence="11">
    <location>
        <begin position="307"/>
        <end position="538"/>
    </location>
</feature>
<dbReference type="FunFam" id="1.20.1310.10:FF:000019">
    <property type="entry name" value="Cullin 1"/>
    <property type="match status" value="1"/>
</dbReference>
<dbReference type="Proteomes" id="UP000250572">
    <property type="component" value="Unassembled WGS sequence"/>
</dbReference>
<dbReference type="InterPro" id="IPR036390">
    <property type="entry name" value="WH_DNA-bd_sf"/>
</dbReference>
<evidence type="ECO:0000256" key="3">
    <source>
        <dbReference type="ARBA" id="ARBA00022481"/>
    </source>
</evidence>
<dbReference type="SUPFAM" id="SSF74788">
    <property type="entry name" value="Cullin repeat-like"/>
    <property type="match status" value="1"/>
</dbReference>
<gene>
    <name evidence="12" type="ORF">CCH79_00019068</name>
</gene>
<evidence type="ECO:0000256" key="9">
    <source>
        <dbReference type="RuleBase" id="RU003829"/>
    </source>
</evidence>
<dbReference type="EMBL" id="NHOQ01001346">
    <property type="protein sequence ID" value="PWA25084.1"/>
    <property type="molecule type" value="Genomic_DNA"/>
</dbReference>
<evidence type="ECO:0000256" key="7">
    <source>
        <dbReference type="ARBA" id="ARBA00069612"/>
    </source>
</evidence>
<dbReference type="InterPro" id="IPR016159">
    <property type="entry name" value="Cullin_repeat-like_dom_sf"/>
</dbReference>
<dbReference type="STRING" id="33528.ENSGAFP00000006163"/>
<dbReference type="InterPro" id="IPR036388">
    <property type="entry name" value="WH-like_DNA-bd_sf"/>
</dbReference>
<dbReference type="Pfam" id="PF10557">
    <property type="entry name" value="Cullin_Nedd8"/>
    <property type="match status" value="1"/>
</dbReference>
<dbReference type="FunFam" id="1.10.10.10:FF:000161">
    <property type="entry name" value="Cullin 1"/>
    <property type="match status" value="1"/>
</dbReference>
<evidence type="ECO:0000256" key="2">
    <source>
        <dbReference type="ARBA" id="ARBA00006019"/>
    </source>
</evidence>
<dbReference type="InterPro" id="IPR036317">
    <property type="entry name" value="Cullin_homology_sf"/>
</dbReference>
<dbReference type="SUPFAM" id="SSF46785">
    <property type="entry name" value="Winged helix' DNA-binding domain"/>
    <property type="match status" value="1"/>
</dbReference>
<dbReference type="SUPFAM" id="SSF75632">
    <property type="entry name" value="Cullin homology domain"/>
    <property type="match status" value="1"/>
</dbReference>
<dbReference type="PROSITE" id="PS01256">
    <property type="entry name" value="CULLIN_1"/>
    <property type="match status" value="1"/>
</dbReference>
<dbReference type="Pfam" id="PF00888">
    <property type="entry name" value="Cullin"/>
    <property type="match status" value="1"/>
</dbReference>
<dbReference type="SMART" id="SM00182">
    <property type="entry name" value="CULLIN"/>
    <property type="match status" value="1"/>
</dbReference>
<dbReference type="GO" id="GO:0006915">
    <property type="term" value="P:apoptotic process"/>
    <property type="evidence" value="ECO:0007669"/>
    <property type="project" value="UniProtKB-ARBA"/>
</dbReference>
<organism evidence="12 13">
    <name type="scientific">Gambusia affinis</name>
    <name type="common">Western mosquitofish</name>
    <name type="synonym">Heterandria affinis</name>
    <dbReference type="NCBI Taxonomy" id="33528"/>
    <lineage>
        <taxon>Eukaryota</taxon>
        <taxon>Metazoa</taxon>
        <taxon>Chordata</taxon>
        <taxon>Craniata</taxon>
        <taxon>Vertebrata</taxon>
        <taxon>Euteleostomi</taxon>
        <taxon>Actinopterygii</taxon>
        <taxon>Neopterygii</taxon>
        <taxon>Teleostei</taxon>
        <taxon>Neoteleostei</taxon>
        <taxon>Acanthomorphata</taxon>
        <taxon>Ovalentaria</taxon>
        <taxon>Atherinomorphae</taxon>
        <taxon>Cyprinodontiformes</taxon>
        <taxon>Poeciliidae</taxon>
        <taxon>Poeciliinae</taxon>
        <taxon>Gambusia</taxon>
    </lineage>
</organism>
<evidence type="ECO:0000313" key="13">
    <source>
        <dbReference type="Proteomes" id="UP000250572"/>
    </source>
</evidence>
<dbReference type="InterPro" id="IPR001373">
    <property type="entry name" value="Cullin_N"/>
</dbReference>
<evidence type="ECO:0000259" key="11">
    <source>
        <dbReference type="PROSITE" id="PS50069"/>
    </source>
</evidence>
<dbReference type="Gene3D" id="1.10.10.10">
    <property type="entry name" value="Winged helix-like DNA-binding domain superfamily/Winged helix DNA-binding domain"/>
    <property type="match status" value="2"/>
</dbReference>
<keyword evidence="13" id="KW-1185">Reference proteome</keyword>
<dbReference type="AlphaFoldDB" id="A0A315W037"/>
<dbReference type="PROSITE" id="PS50069">
    <property type="entry name" value="CULLIN_2"/>
    <property type="match status" value="1"/>
</dbReference>
<evidence type="ECO:0000256" key="5">
    <source>
        <dbReference type="ARBA" id="ARBA00022786"/>
    </source>
</evidence>
<name>A0A315W037_GAMAF</name>
<evidence type="ECO:0000256" key="1">
    <source>
        <dbReference type="ARBA" id="ARBA00004906"/>
    </source>
</evidence>
<evidence type="ECO:0000313" key="12">
    <source>
        <dbReference type="EMBL" id="PWA25084.1"/>
    </source>
</evidence>
<dbReference type="GO" id="GO:0070936">
    <property type="term" value="P:protein K48-linked ubiquitination"/>
    <property type="evidence" value="ECO:0007669"/>
    <property type="project" value="UniProtKB-ARBA"/>
</dbReference>
<evidence type="ECO:0000256" key="8">
    <source>
        <dbReference type="PROSITE-ProRule" id="PRU00330"/>
    </source>
</evidence>
<dbReference type="Pfam" id="PF26557">
    <property type="entry name" value="Cullin_AB"/>
    <property type="match status" value="1"/>
</dbReference>
<proteinExistence type="inferred from homology"/>
<dbReference type="InterPro" id="IPR045093">
    <property type="entry name" value="Cullin"/>
</dbReference>
<dbReference type="InterPro" id="IPR019559">
    <property type="entry name" value="Cullin_neddylation_domain"/>
</dbReference>
<keyword evidence="6" id="KW-0832">Ubl conjugation</keyword>
<evidence type="ECO:0000256" key="6">
    <source>
        <dbReference type="ARBA" id="ARBA00022843"/>
    </source>
</evidence>
<protein>
    <recommendedName>
        <fullName evidence="7">Cullin-1</fullName>
    </recommendedName>
</protein>
<evidence type="ECO:0000256" key="4">
    <source>
        <dbReference type="ARBA" id="ARBA00022499"/>
    </source>
</evidence>
<dbReference type="GO" id="GO:0031146">
    <property type="term" value="P:SCF-dependent proteasomal ubiquitin-dependent protein catabolic process"/>
    <property type="evidence" value="ECO:0007669"/>
    <property type="project" value="UniProtKB-ARBA"/>
</dbReference>
<dbReference type="PANTHER" id="PTHR11932">
    <property type="entry name" value="CULLIN"/>
    <property type="match status" value="1"/>
</dbReference>